<feature type="repeat" description="TPR" evidence="1">
    <location>
        <begin position="87"/>
        <end position="120"/>
    </location>
</feature>
<accession>A0A4D6WLE5</accession>
<protein>
    <submittedName>
        <fullName evidence="3">Uncharacterized protein</fullName>
    </submittedName>
</protein>
<dbReference type="EMBL" id="MK814609">
    <property type="protein sequence ID" value="QCI04276.1"/>
    <property type="molecule type" value="Genomic_DNA"/>
</dbReference>
<geneLocation type="plastid" evidence="3"/>
<keyword evidence="3" id="KW-0934">Plastid</keyword>
<keyword evidence="2" id="KW-0472">Membrane</keyword>
<name>A0A4D6WLE5_9FLOR</name>
<feature type="transmembrane region" description="Helical" evidence="2">
    <location>
        <begin position="9"/>
        <end position="29"/>
    </location>
</feature>
<sequence>MFLTNSSIFIFRIYIYFILIFLIMISFFLSKEIYNILDKYFIFFLSYSRISTINVYILINYFLKDKQFFIAISLLELCIDKELEDIVLSFIQIGSCYNISDYFKIAKYYYKQALSFDPHNPNLLKLLYDLDN</sequence>
<reference evidence="3" key="2">
    <citation type="submission" date="2019-04" db="EMBL/GenBank/DDBJ databases">
        <authorList>
            <person name="Pasella M."/>
        </authorList>
    </citation>
    <scope>NUCLEOTIDE SEQUENCE</scope>
    <source>
        <strain evidence="3">PD2933</strain>
    </source>
</reference>
<dbReference type="SUPFAM" id="SSF48452">
    <property type="entry name" value="TPR-like"/>
    <property type="match status" value="1"/>
</dbReference>
<feature type="transmembrane region" description="Helical" evidence="2">
    <location>
        <begin position="41"/>
        <end position="63"/>
    </location>
</feature>
<keyword evidence="2" id="KW-1133">Transmembrane helix</keyword>
<evidence type="ECO:0000313" key="3">
    <source>
        <dbReference type="EMBL" id="QCI04276.1"/>
    </source>
</evidence>
<organism evidence="3">
    <name type="scientific">Anotrichium furcellatum</name>
    <dbReference type="NCBI Taxonomy" id="41999"/>
    <lineage>
        <taxon>Eukaryota</taxon>
        <taxon>Rhodophyta</taxon>
        <taxon>Florideophyceae</taxon>
        <taxon>Rhodymeniophycidae</taxon>
        <taxon>Ceramiales</taxon>
        <taxon>Ceramiaceae</taxon>
        <taxon>Anotrichium</taxon>
    </lineage>
</organism>
<keyword evidence="1" id="KW-0802">TPR repeat</keyword>
<keyword evidence="2" id="KW-0812">Transmembrane</keyword>
<evidence type="ECO:0000256" key="1">
    <source>
        <dbReference type="PROSITE-ProRule" id="PRU00339"/>
    </source>
</evidence>
<evidence type="ECO:0000256" key="2">
    <source>
        <dbReference type="SAM" id="Phobius"/>
    </source>
</evidence>
<reference evidence="3" key="1">
    <citation type="journal article" date="2019" name="Mol. Phylogenet. Evol.">
        <title>Morphological evolution and classification of the red algal order Ceramiales inferred using plastid phylogenomics.</title>
        <authorList>
            <person name="Diaz-Tapia P."/>
            <person name="Pasella M.M."/>
            <person name="Verbruggen H."/>
            <person name="Maggs C.A."/>
        </authorList>
    </citation>
    <scope>NUCLEOTIDE SEQUENCE</scope>
    <source>
        <strain evidence="3">PD2933</strain>
    </source>
</reference>
<dbReference type="PROSITE" id="PS50005">
    <property type="entry name" value="TPR"/>
    <property type="match status" value="1"/>
</dbReference>
<dbReference type="InterPro" id="IPR019734">
    <property type="entry name" value="TPR_rpt"/>
</dbReference>
<dbReference type="InterPro" id="IPR011990">
    <property type="entry name" value="TPR-like_helical_dom_sf"/>
</dbReference>
<proteinExistence type="predicted"/>
<dbReference type="AlphaFoldDB" id="A0A4D6WLE5"/>
<gene>
    <name evidence="3" type="primary">orf132</name>
</gene>